<dbReference type="EMBL" id="AP022612">
    <property type="protein sequence ID" value="BBZ35664.1"/>
    <property type="molecule type" value="Genomic_DNA"/>
</dbReference>
<accession>A0A7I7Y2Y7</accession>
<dbReference type="Proteomes" id="UP000466931">
    <property type="component" value="Chromosome"/>
</dbReference>
<dbReference type="RefSeq" id="WP_085151737.1">
    <property type="nucleotide sequence ID" value="NZ_AP022612.1"/>
</dbReference>
<name>A0A7I7Y2Y7_9MYCO</name>
<evidence type="ECO:0000313" key="2">
    <source>
        <dbReference type="Proteomes" id="UP000466931"/>
    </source>
</evidence>
<dbReference type="OrthoDB" id="4735709at2"/>
<keyword evidence="2" id="KW-1185">Reference proteome</keyword>
<organism evidence="1 2">
    <name type="scientific">Mycolicibacterium confluentis</name>
    <dbReference type="NCBI Taxonomy" id="28047"/>
    <lineage>
        <taxon>Bacteria</taxon>
        <taxon>Bacillati</taxon>
        <taxon>Actinomycetota</taxon>
        <taxon>Actinomycetes</taxon>
        <taxon>Mycobacteriales</taxon>
        <taxon>Mycobacteriaceae</taxon>
        <taxon>Mycolicibacterium</taxon>
    </lineage>
</organism>
<dbReference type="AlphaFoldDB" id="A0A7I7Y2Y7"/>
<reference evidence="1" key="1">
    <citation type="journal article" date="2019" name="Emerg. Microbes Infect.">
        <title>Comprehensive subspecies identification of 175 nontuberculous mycobacteria species based on 7547 genomic profiles.</title>
        <authorList>
            <person name="Matsumoto Y."/>
            <person name="Kinjo T."/>
            <person name="Motooka D."/>
            <person name="Nabeya D."/>
            <person name="Jung N."/>
            <person name="Uechi K."/>
            <person name="Horii T."/>
            <person name="Iida T."/>
            <person name="Fujita J."/>
            <person name="Nakamura S."/>
        </authorList>
    </citation>
    <scope>NUCLEOTIDE SEQUENCE [LARGE SCALE GENOMIC DNA]</scope>
    <source>
        <strain evidence="1">JCM 13671</strain>
    </source>
</reference>
<reference evidence="1" key="2">
    <citation type="submission" date="2020-02" db="EMBL/GenBank/DDBJ databases">
        <authorList>
            <person name="Matsumoto Y."/>
            <person name="Motooka D."/>
            <person name="Nakamura S."/>
        </authorList>
    </citation>
    <scope>NUCLEOTIDE SEQUENCE</scope>
    <source>
        <strain evidence="1">JCM 13671</strain>
    </source>
</reference>
<proteinExistence type="predicted"/>
<sequence length="139" mass="14534">MHATITRTMLAAAATTALATALAAPALAEEPQAGFNGAYSGGDNENIWVVQTQCQTEGCMGTVSSNQGWRVPAKMVHGRWHFIVTKPDGVICADGSYAPAYIELDVDPATLNGTLQLDDNYSCPGGTVTTTPFTLTKVG</sequence>
<gene>
    <name evidence="1" type="ORF">MCNF_42690</name>
</gene>
<evidence type="ECO:0000313" key="1">
    <source>
        <dbReference type="EMBL" id="BBZ35664.1"/>
    </source>
</evidence>
<protein>
    <submittedName>
        <fullName evidence="1">Uncharacterized protein</fullName>
    </submittedName>
</protein>